<evidence type="ECO:0000256" key="4">
    <source>
        <dbReference type="ARBA" id="ARBA00022723"/>
    </source>
</evidence>
<evidence type="ECO:0000256" key="1">
    <source>
        <dbReference type="ARBA" id="ARBA00004660"/>
    </source>
</evidence>
<evidence type="ECO:0000256" key="2">
    <source>
        <dbReference type="ARBA" id="ARBA00010617"/>
    </source>
</evidence>
<keyword evidence="5 9" id="KW-0560">Oxidoreductase</keyword>
<keyword evidence="7 9" id="KW-0503">Monooxygenase</keyword>
<dbReference type="GO" id="GO:0004497">
    <property type="term" value="F:monooxygenase activity"/>
    <property type="evidence" value="ECO:0007669"/>
    <property type="project" value="UniProtKB-KW"/>
</dbReference>
<dbReference type="OrthoDB" id="5500002at2"/>
<organism evidence="10 11">
    <name type="scientific">Amycolatopsis tolypomycina</name>
    <dbReference type="NCBI Taxonomy" id="208445"/>
    <lineage>
        <taxon>Bacteria</taxon>
        <taxon>Bacillati</taxon>
        <taxon>Actinomycetota</taxon>
        <taxon>Actinomycetes</taxon>
        <taxon>Pseudonocardiales</taxon>
        <taxon>Pseudonocardiaceae</taxon>
        <taxon>Amycolatopsis</taxon>
    </lineage>
</organism>
<evidence type="ECO:0000256" key="9">
    <source>
        <dbReference type="RuleBase" id="RU000461"/>
    </source>
</evidence>
<dbReference type="PRINTS" id="PR00385">
    <property type="entry name" value="P450"/>
</dbReference>
<dbReference type="Pfam" id="PF00067">
    <property type="entry name" value="p450"/>
    <property type="match status" value="1"/>
</dbReference>
<evidence type="ECO:0000313" key="10">
    <source>
        <dbReference type="EMBL" id="SEC61494.1"/>
    </source>
</evidence>
<dbReference type="GO" id="GO:0016705">
    <property type="term" value="F:oxidoreductase activity, acting on paired donors, with incorporation or reduction of molecular oxygen"/>
    <property type="evidence" value="ECO:0007669"/>
    <property type="project" value="InterPro"/>
</dbReference>
<comment type="similarity">
    <text evidence="2 9">Belongs to the cytochrome P450 family.</text>
</comment>
<evidence type="ECO:0000256" key="7">
    <source>
        <dbReference type="ARBA" id="ARBA00023033"/>
    </source>
</evidence>
<keyword evidence="6 9" id="KW-0408">Iron</keyword>
<dbReference type="InterPro" id="IPR001128">
    <property type="entry name" value="Cyt_P450"/>
</dbReference>
<reference evidence="11" key="1">
    <citation type="submission" date="2016-10" db="EMBL/GenBank/DDBJ databases">
        <authorList>
            <person name="Varghese N."/>
            <person name="Submissions S."/>
        </authorList>
    </citation>
    <scope>NUCLEOTIDE SEQUENCE [LARGE SCALE GENOMIC DNA]</scope>
    <source>
        <strain evidence="11">DSM 44544</strain>
    </source>
</reference>
<dbReference type="PROSITE" id="PS00086">
    <property type="entry name" value="CYTOCHROME_P450"/>
    <property type="match status" value="1"/>
</dbReference>
<dbReference type="Proteomes" id="UP000199622">
    <property type="component" value="Unassembled WGS sequence"/>
</dbReference>
<dbReference type="EMBL" id="FNSO01000004">
    <property type="protein sequence ID" value="SEC61494.1"/>
    <property type="molecule type" value="Genomic_DNA"/>
</dbReference>
<dbReference type="PRINTS" id="PR00359">
    <property type="entry name" value="BP450"/>
</dbReference>
<dbReference type="PANTHER" id="PTHR46696:SF1">
    <property type="entry name" value="CYTOCHROME P450 YJIB-RELATED"/>
    <property type="match status" value="1"/>
</dbReference>
<dbReference type="RefSeq" id="WP_091310275.1">
    <property type="nucleotide sequence ID" value="NZ_FNSO01000004.1"/>
</dbReference>
<gene>
    <name evidence="10" type="ORF">SAMN04489727_4407</name>
</gene>
<evidence type="ECO:0000256" key="6">
    <source>
        <dbReference type="ARBA" id="ARBA00023004"/>
    </source>
</evidence>
<comment type="function">
    <text evidence="8">Involved in the coupling of aromatic side chains of the heptapeptide of vancomycin.</text>
</comment>
<proteinExistence type="inferred from homology"/>
<dbReference type="AlphaFoldDB" id="A0A1H4TZR3"/>
<dbReference type="InterPro" id="IPR017972">
    <property type="entry name" value="Cyt_P450_CS"/>
</dbReference>
<dbReference type="InterPro" id="IPR036396">
    <property type="entry name" value="Cyt_P450_sf"/>
</dbReference>
<accession>A0A1H4TZR3</accession>
<dbReference type="GO" id="GO:0005506">
    <property type="term" value="F:iron ion binding"/>
    <property type="evidence" value="ECO:0007669"/>
    <property type="project" value="InterPro"/>
</dbReference>
<comment type="pathway">
    <text evidence="1">Antibiotic biosynthesis; vancomycin biosynthesis.</text>
</comment>
<dbReference type="Gene3D" id="1.10.630.10">
    <property type="entry name" value="Cytochrome P450"/>
    <property type="match status" value="1"/>
</dbReference>
<name>A0A1H4TZR3_9PSEU</name>
<protein>
    <submittedName>
        <fullName evidence="10">Cytochrome P450</fullName>
    </submittedName>
</protein>
<evidence type="ECO:0000313" key="11">
    <source>
        <dbReference type="Proteomes" id="UP000199622"/>
    </source>
</evidence>
<keyword evidence="11" id="KW-1185">Reference proteome</keyword>
<dbReference type="FunFam" id="1.10.630.10:FF:000018">
    <property type="entry name" value="Cytochrome P450 monooxygenase"/>
    <property type="match status" value="1"/>
</dbReference>
<evidence type="ECO:0000256" key="5">
    <source>
        <dbReference type="ARBA" id="ARBA00023002"/>
    </source>
</evidence>
<dbReference type="GO" id="GO:0020037">
    <property type="term" value="F:heme binding"/>
    <property type="evidence" value="ECO:0007669"/>
    <property type="project" value="InterPro"/>
</dbReference>
<sequence length="406" mass="44601">MTDIAGSSPVSEMFTADFRRDPYPTYARLRESGAACPVTAPHGFPAYVVTRYEDARAALADPRLSKDMYGAWEAYVAIFGDSSVHLDDNMINSDGAKHTRLRRLVNLAFTPRRVEALRPRVQAITDELLDRIAPGVPVDLMAAFGFPLPITVICELLGVPEADRADVQRWSATVAHTGFDEESTRAQQEAEGKLHEFLVDLIARKRAERGDDLLGSLVSARDDDRLDERELVSSAWLLLFAGHETTGNLIGNSVFHLLQRPDRLAELRARPELLPQAVEELLRFDGPAENATFRYATEELRIGDQVIPRGALVQIAIAAANRDPARFPDPDTVDFGRNNSGHLGFGHGAHYCLGASLARMEAQIALATLFARFPGIQLAVPPEQVPWLGVEIPAFRGLAELPVLPA</sequence>
<dbReference type="PANTHER" id="PTHR46696">
    <property type="entry name" value="P450, PUTATIVE (EUROFUNG)-RELATED"/>
    <property type="match status" value="1"/>
</dbReference>
<dbReference type="STRING" id="208445.SAMN04489727_4407"/>
<keyword evidence="4 9" id="KW-0479">Metal-binding</keyword>
<keyword evidence="3 9" id="KW-0349">Heme</keyword>
<dbReference type="InterPro" id="IPR002397">
    <property type="entry name" value="Cyt_P450_B"/>
</dbReference>
<dbReference type="SUPFAM" id="SSF48264">
    <property type="entry name" value="Cytochrome P450"/>
    <property type="match status" value="1"/>
</dbReference>
<evidence type="ECO:0000256" key="3">
    <source>
        <dbReference type="ARBA" id="ARBA00022617"/>
    </source>
</evidence>
<evidence type="ECO:0000256" key="8">
    <source>
        <dbReference type="ARBA" id="ARBA00055433"/>
    </source>
</evidence>
<dbReference type="CDD" id="cd11029">
    <property type="entry name" value="CYP107-like"/>
    <property type="match status" value="1"/>
</dbReference>